<dbReference type="VEuPathDB" id="FungiDB:BO97DRAFT_349459"/>
<keyword evidence="2" id="KW-1185">Reference proteome</keyword>
<sequence length="208" mass="22393">VTYYPDIETMIVKVPGCYKPGLAFGMISDGTFAELRAMGVGRAEIEPTEHTTYTAPLSGSRKEGGCGRKNALLRSLDNGCPHFVIEAGLSESLPGLRQDVNWWFANSGETGALLALLISISRANRTTTIEKYHPIPRQTQATGGGVVYVKHLVSTTIVNMGISAAAVEGQPLVLGFHRIVGRQPVGLEHDLTFTGITLLEIGRAVFRN</sequence>
<dbReference type="EMBL" id="KZ824295">
    <property type="protein sequence ID" value="RAL10439.1"/>
    <property type="molecule type" value="Genomic_DNA"/>
</dbReference>
<reference evidence="1 2" key="1">
    <citation type="submission" date="2018-02" db="EMBL/GenBank/DDBJ databases">
        <title>The genomes of Aspergillus section Nigri reveals drivers in fungal speciation.</title>
        <authorList>
            <consortium name="DOE Joint Genome Institute"/>
            <person name="Vesth T.C."/>
            <person name="Nybo J."/>
            <person name="Theobald S."/>
            <person name="Brandl J."/>
            <person name="Frisvad J.C."/>
            <person name="Nielsen K.F."/>
            <person name="Lyhne E.K."/>
            <person name="Kogle M.E."/>
            <person name="Kuo A."/>
            <person name="Riley R."/>
            <person name="Clum A."/>
            <person name="Nolan M."/>
            <person name="Lipzen A."/>
            <person name="Salamov A."/>
            <person name="Henrissat B."/>
            <person name="Wiebenga A."/>
            <person name="De vries R.P."/>
            <person name="Grigoriev I.V."/>
            <person name="Mortensen U.H."/>
            <person name="Andersen M.R."/>
            <person name="Baker S.E."/>
        </authorList>
    </citation>
    <scope>NUCLEOTIDE SEQUENCE [LARGE SCALE GENOMIC DNA]</scope>
    <source>
        <strain evidence="1 2">CBS 101889</strain>
    </source>
</reference>
<name>A0A395HSG9_ASPHC</name>
<proteinExistence type="predicted"/>
<dbReference type="OrthoDB" id="76567at2759"/>
<dbReference type="Proteomes" id="UP000248961">
    <property type="component" value="Unassembled WGS sequence"/>
</dbReference>
<gene>
    <name evidence="1" type="ORF">BO97DRAFT_349459</name>
</gene>
<protein>
    <submittedName>
        <fullName evidence="1">Uncharacterized protein</fullName>
    </submittedName>
</protein>
<evidence type="ECO:0000313" key="2">
    <source>
        <dbReference type="Proteomes" id="UP000248961"/>
    </source>
</evidence>
<dbReference type="GeneID" id="37196206"/>
<feature type="non-terminal residue" evidence="1">
    <location>
        <position position="1"/>
    </location>
</feature>
<dbReference type="AlphaFoldDB" id="A0A395HSG9"/>
<dbReference type="RefSeq" id="XP_025549593.1">
    <property type="nucleotide sequence ID" value="XM_025691917.1"/>
</dbReference>
<evidence type="ECO:0000313" key="1">
    <source>
        <dbReference type="EMBL" id="RAL10439.1"/>
    </source>
</evidence>
<organism evidence="1 2">
    <name type="scientific">Aspergillus homomorphus (strain CBS 101889)</name>
    <dbReference type="NCBI Taxonomy" id="1450537"/>
    <lineage>
        <taxon>Eukaryota</taxon>
        <taxon>Fungi</taxon>
        <taxon>Dikarya</taxon>
        <taxon>Ascomycota</taxon>
        <taxon>Pezizomycotina</taxon>
        <taxon>Eurotiomycetes</taxon>
        <taxon>Eurotiomycetidae</taxon>
        <taxon>Eurotiales</taxon>
        <taxon>Aspergillaceae</taxon>
        <taxon>Aspergillus</taxon>
        <taxon>Aspergillus subgen. Circumdati</taxon>
    </lineage>
</organism>
<accession>A0A395HSG9</accession>